<keyword evidence="10" id="KW-0576">Peroxisome</keyword>
<evidence type="ECO:0000256" key="13">
    <source>
        <dbReference type="ARBA" id="ARBA00065871"/>
    </source>
</evidence>
<dbReference type="InterPro" id="IPR001452">
    <property type="entry name" value="SH3_domain"/>
</dbReference>
<comment type="subunit">
    <text evidence="13">Interacts (via SH3 domain) with PEX14 (via SH3-binding motif); forming the PEX13-PEX14 docking complex.</text>
</comment>
<dbReference type="CDD" id="cd11771">
    <property type="entry name" value="SH3_Pex13p_fungal"/>
    <property type="match status" value="1"/>
</dbReference>
<evidence type="ECO:0000313" key="18">
    <source>
        <dbReference type="EMBL" id="KAA8909928.1"/>
    </source>
</evidence>
<protein>
    <recommendedName>
        <fullName evidence="12">Peroxisomal membrane protein PEX13</fullName>
    </recommendedName>
    <alternativeName>
        <fullName evidence="11">Peroxin-13</fullName>
    </alternativeName>
</protein>
<sequence>MSNNNNNTTASATSNPALPSRPTSLNSVAPTTSYSPYGGGAYNSYGSYGGGYGSMGGYGGYGSMGYGGFGSMGYSSPYSRYGGGGMYGMGGMGSMGGYGMNGGAQDPNGLQQSTAATFQMIESIVGAVGGFAQMLESTYMATHSSFFAMMSVAEQFGHLKNSLGSILGIFAIMRWARRLLAKLTGRAPPADAGAITAADFAKFTANGGPNGQKQPRPSFKPLLFFLAAVFGLPYLLGKLIRAMASTQENRLLAEGGAAEVDPKSLEFCRALFDFVPENPQIELELRKGDLVAVLSKQDPLGNPSDWWKVRTRDGRSGYVPSNYVEVIPRRIQEVKQIEDNHNNNISVEEFQKSAFNSH</sequence>
<dbReference type="OrthoDB" id="10037838at2759"/>
<dbReference type="SMART" id="SM00326">
    <property type="entry name" value="SH3"/>
    <property type="match status" value="1"/>
</dbReference>
<evidence type="ECO:0000256" key="16">
    <source>
        <dbReference type="SAM" id="Phobius"/>
    </source>
</evidence>
<keyword evidence="9 16" id="KW-0472">Membrane</keyword>
<dbReference type="Gene3D" id="2.30.30.40">
    <property type="entry name" value="SH3 Domains"/>
    <property type="match status" value="1"/>
</dbReference>
<evidence type="ECO:0000256" key="15">
    <source>
        <dbReference type="SAM" id="MobiDB-lite"/>
    </source>
</evidence>
<feature type="region of interest" description="Disordered" evidence="15">
    <location>
        <begin position="1"/>
        <end position="29"/>
    </location>
</feature>
<keyword evidence="4" id="KW-0813">Transport</keyword>
<evidence type="ECO:0000259" key="17">
    <source>
        <dbReference type="PROSITE" id="PS50002"/>
    </source>
</evidence>
<evidence type="ECO:0000256" key="8">
    <source>
        <dbReference type="ARBA" id="ARBA00023010"/>
    </source>
</evidence>
<evidence type="ECO:0000256" key="14">
    <source>
        <dbReference type="PROSITE-ProRule" id="PRU00192"/>
    </source>
</evidence>
<dbReference type="InterPro" id="IPR035463">
    <property type="entry name" value="Pex13"/>
</dbReference>
<dbReference type="Proteomes" id="UP000761534">
    <property type="component" value="Unassembled WGS sequence"/>
</dbReference>
<dbReference type="PANTHER" id="PTHR19332">
    <property type="entry name" value="PEROXISOMAL MEMBRANE PROTEIN PEX13"/>
    <property type="match status" value="1"/>
</dbReference>
<dbReference type="PROSITE" id="PS50002">
    <property type="entry name" value="SH3"/>
    <property type="match status" value="1"/>
</dbReference>
<keyword evidence="8" id="KW-0811">Translocation</keyword>
<comment type="similarity">
    <text evidence="2">Belongs to the peroxin-13 family.</text>
</comment>
<dbReference type="EMBL" id="SWFS01000330">
    <property type="protein sequence ID" value="KAA8909928.1"/>
    <property type="molecule type" value="Genomic_DNA"/>
</dbReference>
<organism evidence="18 19">
    <name type="scientific">Trichomonascus ciferrii</name>
    <dbReference type="NCBI Taxonomy" id="44093"/>
    <lineage>
        <taxon>Eukaryota</taxon>
        <taxon>Fungi</taxon>
        <taxon>Dikarya</taxon>
        <taxon>Ascomycota</taxon>
        <taxon>Saccharomycotina</taxon>
        <taxon>Dipodascomycetes</taxon>
        <taxon>Dipodascales</taxon>
        <taxon>Trichomonascaceae</taxon>
        <taxon>Trichomonascus</taxon>
        <taxon>Trichomonascus ciferrii complex</taxon>
    </lineage>
</organism>
<dbReference type="GO" id="GO:0016560">
    <property type="term" value="P:protein import into peroxisome matrix, docking"/>
    <property type="evidence" value="ECO:0007669"/>
    <property type="project" value="InterPro"/>
</dbReference>
<evidence type="ECO:0000256" key="4">
    <source>
        <dbReference type="ARBA" id="ARBA00022448"/>
    </source>
</evidence>
<comment type="caution">
    <text evidence="18">The sequence shown here is derived from an EMBL/GenBank/DDBJ whole genome shotgun (WGS) entry which is preliminary data.</text>
</comment>
<evidence type="ECO:0000256" key="6">
    <source>
        <dbReference type="ARBA" id="ARBA00022927"/>
    </source>
</evidence>
<reference evidence="18" key="1">
    <citation type="journal article" date="2019" name="G3 (Bethesda)">
        <title>Genome Assemblies of Two Rare Opportunistic Yeast Pathogens: Diutina rugosa (syn. Candida rugosa) and Trichomonascus ciferrii (syn. Candida ciferrii).</title>
        <authorList>
            <person name="Mixao V."/>
            <person name="Saus E."/>
            <person name="Hansen A.P."/>
            <person name="Lass-Florl C."/>
            <person name="Gabaldon T."/>
        </authorList>
    </citation>
    <scope>NUCLEOTIDE SEQUENCE</scope>
    <source>
        <strain evidence="18">CBS 4856</strain>
    </source>
</reference>
<comment type="subcellular location">
    <subcellularLocation>
        <location evidence="1">Peroxisome membrane</location>
        <topology evidence="1">Single-pass membrane protein</topology>
    </subcellularLocation>
</comment>
<dbReference type="FunFam" id="2.30.30.40:FF:000128">
    <property type="entry name" value="Peroxisomal membrane protein (Pex13)"/>
    <property type="match status" value="1"/>
</dbReference>
<accession>A0A642V6A3</accession>
<evidence type="ECO:0000256" key="12">
    <source>
        <dbReference type="ARBA" id="ARBA00034535"/>
    </source>
</evidence>
<feature type="domain" description="SH3" evidence="17">
    <location>
        <begin position="263"/>
        <end position="329"/>
    </location>
</feature>
<dbReference type="GO" id="GO:0005778">
    <property type="term" value="C:peroxisomal membrane"/>
    <property type="evidence" value="ECO:0007669"/>
    <property type="project" value="UniProtKB-SubCell"/>
</dbReference>
<dbReference type="Pfam" id="PF07653">
    <property type="entry name" value="SH3_2"/>
    <property type="match status" value="1"/>
</dbReference>
<evidence type="ECO:0000256" key="10">
    <source>
        <dbReference type="ARBA" id="ARBA00023140"/>
    </source>
</evidence>
<dbReference type="VEuPathDB" id="FungiDB:TRICI_004313"/>
<dbReference type="SUPFAM" id="SSF50044">
    <property type="entry name" value="SH3-domain"/>
    <property type="match status" value="1"/>
</dbReference>
<dbReference type="AlphaFoldDB" id="A0A642V6A3"/>
<evidence type="ECO:0000313" key="19">
    <source>
        <dbReference type="Proteomes" id="UP000761534"/>
    </source>
</evidence>
<evidence type="ECO:0000256" key="5">
    <source>
        <dbReference type="ARBA" id="ARBA00022692"/>
    </source>
</evidence>
<evidence type="ECO:0000256" key="3">
    <source>
        <dbReference type="ARBA" id="ARBA00022443"/>
    </source>
</evidence>
<dbReference type="PANTHER" id="PTHR19332:SF1">
    <property type="entry name" value="PEROXISOMAL MEMBRANE PROTEIN PEX13"/>
    <property type="match status" value="1"/>
</dbReference>
<evidence type="ECO:0000256" key="2">
    <source>
        <dbReference type="ARBA" id="ARBA00006033"/>
    </source>
</evidence>
<feature type="transmembrane region" description="Helical" evidence="16">
    <location>
        <begin position="222"/>
        <end position="240"/>
    </location>
</feature>
<evidence type="ECO:0000256" key="11">
    <source>
        <dbReference type="ARBA" id="ARBA00029693"/>
    </source>
</evidence>
<keyword evidence="6" id="KW-0653">Protein transport</keyword>
<keyword evidence="19" id="KW-1185">Reference proteome</keyword>
<proteinExistence type="inferred from homology"/>
<dbReference type="Pfam" id="PF04088">
    <property type="entry name" value="Peroxin-13_N"/>
    <property type="match status" value="1"/>
</dbReference>
<evidence type="ECO:0000256" key="9">
    <source>
        <dbReference type="ARBA" id="ARBA00023136"/>
    </source>
</evidence>
<keyword evidence="3 14" id="KW-0728">SH3 domain</keyword>
<evidence type="ECO:0000256" key="7">
    <source>
        <dbReference type="ARBA" id="ARBA00022989"/>
    </source>
</evidence>
<dbReference type="PRINTS" id="PR00452">
    <property type="entry name" value="SH3DOMAIN"/>
</dbReference>
<dbReference type="InterPro" id="IPR007223">
    <property type="entry name" value="Peroxin-13_N"/>
</dbReference>
<name>A0A642V6A3_9ASCO</name>
<gene>
    <name evidence="18" type="ORF">TRICI_004313</name>
</gene>
<keyword evidence="5 16" id="KW-0812">Transmembrane</keyword>
<dbReference type="InterPro" id="IPR036028">
    <property type="entry name" value="SH3-like_dom_sf"/>
</dbReference>
<evidence type="ECO:0000256" key="1">
    <source>
        <dbReference type="ARBA" id="ARBA00004549"/>
    </source>
</evidence>
<feature type="compositionally biased region" description="Low complexity" evidence="15">
    <location>
        <begin position="1"/>
        <end position="15"/>
    </location>
</feature>
<keyword evidence="7 16" id="KW-1133">Transmembrane helix</keyword>
<dbReference type="GO" id="GO:1990429">
    <property type="term" value="C:peroxisomal importomer complex"/>
    <property type="evidence" value="ECO:0007669"/>
    <property type="project" value="TreeGrafter"/>
</dbReference>